<feature type="repeat" description="ANK" evidence="3">
    <location>
        <begin position="850"/>
        <end position="882"/>
    </location>
</feature>
<dbReference type="PANTHER" id="PTHR24123:SF33">
    <property type="entry name" value="PROTEIN HOS4"/>
    <property type="match status" value="1"/>
</dbReference>
<reference evidence="4" key="1">
    <citation type="submission" date="2018-01" db="EMBL/GenBank/DDBJ databases">
        <title>An insight into the sialome of Amazonian anophelines.</title>
        <authorList>
            <person name="Ribeiro J.M."/>
            <person name="Scarpassa V."/>
            <person name="Calvo E."/>
        </authorList>
    </citation>
    <scope>NUCLEOTIDE SEQUENCE</scope>
    <source>
        <tissue evidence="4">Salivary glands</tissue>
    </source>
</reference>
<dbReference type="PROSITE" id="PS50088">
    <property type="entry name" value="ANK_REPEAT"/>
    <property type="match status" value="2"/>
</dbReference>
<dbReference type="InterPro" id="IPR002110">
    <property type="entry name" value="Ankyrin_rpt"/>
</dbReference>
<dbReference type="EMBL" id="GGFJ01001768">
    <property type="protein sequence ID" value="MBW50909.1"/>
    <property type="molecule type" value="Transcribed_RNA"/>
</dbReference>
<proteinExistence type="predicted"/>
<protein>
    <submittedName>
        <fullName evidence="4">Putative ankyrin</fullName>
    </submittedName>
</protein>
<dbReference type="InterPro" id="IPR051165">
    <property type="entry name" value="Multifunctional_ANK_Repeat"/>
</dbReference>
<name>A0A2M4BCY9_9DIPT</name>
<dbReference type="PANTHER" id="PTHR24123">
    <property type="entry name" value="ANKYRIN REPEAT-CONTAINING"/>
    <property type="match status" value="1"/>
</dbReference>
<dbReference type="Pfam" id="PF12796">
    <property type="entry name" value="Ank_2"/>
    <property type="match status" value="2"/>
</dbReference>
<dbReference type="PROSITE" id="PS50297">
    <property type="entry name" value="ANK_REP_REGION"/>
    <property type="match status" value="1"/>
</dbReference>
<dbReference type="Gene3D" id="1.25.40.20">
    <property type="entry name" value="Ankyrin repeat-containing domain"/>
    <property type="match status" value="4"/>
</dbReference>
<keyword evidence="2 3" id="KW-0040">ANK repeat</keyword>
<accession>A0A2M4BCY9</accession>
<evidence type="ECO:0000256" key="3">
    <source>
        <dbReference type="PROSITE-ProRule" id="PRU00023"/>
    </source>
</evidence>
<evidence type="ECO:0000256" key="2">
    <source>
        <dbReference type="ARBA" id="ARBA00023043"/>
    </source>
</evidence>
<dbReference type="AlphaFoldDB" id="A0A2M4BCY9"/>
<dbReference type="SUPFAM" id="SSF48403">
    <property type="entry name" value="Ankyrin repeat"/>
    <property type="match status" value="2"/>
</dbReference>
<keyword evidence="1" id="KW-0677">Repeat</keyword>
<organism evidence="4">
    <name type="scientific">Anopheles marajoara</name>
    <dbReference type="NCBI Taxonomy" id="58244"/>
    <lineage>
        <taxon>Eukaryota</taxon>
        <taxon>Metazoa</taxon>
        <taxon>Ecdysozoa</taxon>
        <taxon>Arthropoda</taxon>
        <taxon>Hexapoda</taxon>
        <taxon>Insecta</taxon>
        <taxon>Pterygota</taxon>
        <taxon>Neoptera</taxon>
        <taxon>Endopterygota</taxon>
        <taxon>Diptera</taxon>
        <taxon>Nematocera</taxon>
        <taxon>Culicoidea</taxon>
        <taxon>Culicidae</taxon>
        <taxon>Anophelinae</taxon>
        <taxon>Anopheles</taxon>
    </lineage>
</organism>
<sequence>MQHRQPFRKESFRDRPLHRAAADGDTKAVTECLAQDINPYEPAEKGITPLFVAVRNRKEAVVRLLLDRYEEDLRSVHETIKYRFLWKVEATGWRSRPILIAWTKEECERAVELATNCPAGIPLNAQVFVWLHHHHEGHRFVALDVVNRSKMVTVFRFIRELLPNGVLSLDRSDYRENYDNCLQMACCYSTVDIVDLLIAKGASLTLGSGPYDRTPFMAACEMARDSLVCVRMVEHLFAKHIDRFDPTARRQDGKNVVHLIVQKQDHTLLKLLMDRLVQYRVKKFRETASQAFNQIFIYRSTDEWSGDHIFYHVRSPSIKQLCARYAEQYQLDVTVQLPNTIALEYLIRQDLLLAYCFKTIRKDLSLLRLCGGFDELAILHRLIVSKRLGFVEELYRDHSETVKGIFEADSNQAYSTMRYVVQQADEPGLKFILKYHREYFIRDMDKLQESTVGMYFFKELREKKSRFVDFLMEAIPELQHAIDEAKKAKKQTYELDNEFNDLFQKLRKNFSKTVEQLEADGKVLEDYRDGTDQRSFLHTAANYGDLTLLERLLERNFDVLLPDRHSLLPIHLTYQESVFALLLAKNESAQLQYLTEEGYNLLHICCKRGFRGPDVLERLLASGIDVNGVAPDGQLPLSLACCCGNVRFLLKHGARVELLNDQLVGANLERLSYCAVWELLPHIARLDWFGKIAHRYLPWMVGSQNRDFFSCSNEQELAEHEDIRRILFDSLYKHSRQQASELFTTVCHRAIVCCSRWFLDYDYDLNYDHADYMGYTPLLGLVSYMEEPNSDIIERLLRKSINVNAVTDRKQTALILFVDRFRSAQWYGHTMETARLLVNRGVNIDAQDENGNTALHLAFGGEHWELVAFLIESNANISLRNVAGKVACEMAPTFSHSLYGFMRKL</sequence>
<evidence type="ECO:0000256" key="1">
    <source>
        <dbReference type="ARBA" id="ARBA00022737"/>
    </source>
</evidence>
<evidence type="ECO:0000313" key="4">
    <source>
        <dbReference type="EMBL" id="MBW50909.1"/>
    </source>
</evidence>
<feature type="repeat" description="ANK" evidence="3">
    <location>
        <begin position="532"/>
        <end position="564"/>
    </location>
</feature>
<dbReference type="InterPro" id="IPR036770">
    <property type="entry name" value="Ankyrin_rpt-contain_sf"/>
</dbReference>
<dbReference type="SMART" id="SM00248">
    <property type="entry name" value="ANK"/>
    <property type="match status" value="11"/>
</dbReference>